<sequence length="390" mass="44737">MTETEVANLTQELIRRIDKKVRPNVLGGPTLILCDLYVYSMSSISEVDMDYQLTIHFRLRWEDRRLAYTEPVSSLVIPPSDISDFWIPDVYFTNEKGSNQHIVIIPNKGIRLLPNGTVCFSTRLTLTLSCDMDLSNFPHDLQSCGMKISTYFHRTEDVLLQWLDDTPVELPPGLLSLPQFELVDIRHGYCNESYKSGDYPCLEATFDMRREFGFYALQTYIPSVLIVSLSWLSFWIDKDAVPGRVTLGVTTVLTMTTQLSSSKSSNVKVSYPKAVDYWYSMCMLLVYGALVEFVLVNFVSTREKRLQRQLLAETDDATIEEQLCCEVVVDVPASKRQNSKHRTSIRRPVPTQTSSRYRCTANSIDRASRIIFPGTFLLFNVIYWNQFLNT</sequence>
<keyword evidence="6" id="KW-0732">Signal</keyword>
<evidence type="ECO:0000256" key="8">
    <source>
        <dbReference type="ARBA" id="ARBA00023065"/>
    </source>
</evidence>
<evidence type="ECO:0000256" key="11">
    <source>
        <dbReference type="RuleBase" id="RU000687"/>
    </source>
</evidence>
<organism evidence="14 15">
    <name type="scientific">Ridgeia piscesae</name>
    <name type="common">Tubeworm</name>
    <dbReference type="NCBI Taxonomy" id="27915"/>
    <lineage>
        <taxon>Eukaryota</taxon>
        <taxon>Metazoa</taxon>
        <taxon>Spiralia</taxon>
        <taxon>Lophotrochozoa</taxon>
        <taxon>Annelida</taxon>
        <taxon>Polychaeta</taxon>
        <taxon>Sedentaria</taxon>
        <taxon>Canalipalpata</taxon>
        <taxon>Sabellida</taxon>
        <taxon>Siboglinidae</taxon>
        <taxon>Ridgeia</taxon>
    </lineage>
</organism>
<keyword evidence="4" id="KW-1003">Cell membrane</keyword>
<evidence type="ECO:0000313" key="14">
    <source>
        <dbReference type="EMBL" id="KAK2164275.1"/>
    </source>
</evidence>
<dbReference type="InterPro" id="IPR036734">
    <property type="entry name" value="Neur_chan_lig-bd_sf"/>
</dbReference>
<dbReference type="InterPro" id="IPR006202">
    <property type="entry name" value="Neur_chan_lig-bd"/>
</dbReference>
<feature type="domain" description="Neurotransmitter-gated ion-channel transmembrane" evidence="13">
    <location>
        <begin position="219"/>
        <end position="318"/>
    </location>
</feature>
<dbReference type="InterPro" id="IPR006028">
    <property type="entry name" value="GABAA/Glycine_rcpt"/>
</dbReference>
<dbReference type="GO" id="GO:0005230">
    <property type="term" value="F:extracellular ligand-gated monoatomic ion channel activity"/>
    <property type="evidence" value="ECO:0007669"/>
    <property type="project" value="InterPro"/>
</dbReference>
<dbReference type="InterPro" id="IPR006029">
    <property type="entry name" value="Neurotrans-gated_channel_TM"/>
</dbReference>
<protein>
    <submittedName>
        <fullName evidence="14">Uncharacterized protein</fullName>
    </submittedName>
</protein>
<dbReference type="AlphaFoldDB" id="A0AAD9NBU9"/>
<dbReference type="Pfam" id="PF02931">
    <property type="entry name" value="Neur_chan_LBD"/>
    <property type="match status" value="1"/>
</dbReference>
<comment type="caution">
    <text evidence="11">Lacks conserved residue(s) required for the propagation of feature annotation.</text>
</comment>
<keyword evidence="15" id="KW-1185">Reference proteome</keyword>
<proteinExistence type="inferred from homology"/>
<gene>
    <name evidence="14" type="ORF">NP493_1423g01058</name>
</gene>
<keyword evidence="3 11" id="KW-0813">Transport</keyword>
<dbReference type="Pfam" id="PF02932">
    <property type="entry name" value="Neur_chan_memb"/>
    <property type="match status" value="1"/>
</dbReference>
<dbReference type="InterPro" id="IPR036719">
    <property type="entry name" value="Neuro-gated_channel_TM_sf"/>
</dbReference>
<evidence type="ECO:0000256" key="6">
    <source>
        <dbReference type="ARBA" id="ARBA00022729"/>
    </source>
</evidence>
<keyword evidence="5 11" id="KW-0812">Transmembrane</keyword>
<dbReference type="GO" id="GO:0005886">
    <property type="term" value="C:plasma membrane"/>
    <property type="evidence" value="ECO:0007669"/>
    <property type="project" value="UniProtKB-SubCell"/>
</dbReference>
<dbReference type="InterPro" id="IPR018000">
    <property type="entry name" value="Neurotransmitter_ion_chnl_CS"/>
</dbReference>
<dbReference type="InterPro" id="IPR006201">
    <property type="entry name" value="Neur_channel"/>
</dbReference>
<keyword evidence="10 11" id="KW-0407">Ion channel</keyword>
<dbReference type="PRINTS" id="PR00253">
    <property type="entry name" value="GABAARECEPTR"/>
</dbReference>
<dbReference type="EMBL" id="JAODUO010001423">
    <property type="protein sequence ID" value="KAK2164275.1"/>
    <property type="molecule type" value="Genomic_DNA"/>
</dbReference>
<dbReference type="GO" id="GO:0004888">
    <property type="term" value="F:transmembrane signaling receptor activity"/>
    <property type="evidence" value="ECO:0007669"/>
    <property type="project" value="InterPro"/>
</dbReference>
<evidence type="ECO:0000256" key="4">
    <source>
        <dbReference type="ARBA" id="ARBA00022475"/>
    </source>
</evidence>
<dbReference type="PANTHER" id="PTHR18945">
    <property type="entry name" value="NEUROTRANSMITTER GATED ION CHANNEL"/>
    <property type="match status" value="1"/>
</dbReference>
<comment type="similarity">
    <text evidence="11">Belongs to the ligand-gated ion channel (TC 1.A.9) family.</text>
</comment>
<dbReference type="PROSITE" id="PS00236">
    <property type="entry name" value="NEUROTR_ION_CHANNEL"/>
    <property type="match status" value="1"/>
</dbReference>
<evidence type="ECO:0000256" key="5">
    <source>
        <dbReference type="ARBA" id="ARBA00022692"/>
    </source>
</evidence>
<feature type="domain" description="Neurotransmitter-gated ion-channel ligand-binding" evidence="12">
    <location>
        <begin position="8"/>
        <end position="211"/>
    </location>
</feature>
<comment type="caution">
    <text evidence="14">The sequence shown here is derived from an EMBL/GenBank/DDBJ whole genome shotgun (WGS) entry which is preliminary data.</text>
</comment>
<evidence type="ECO:0000256" key="7">
    <source>
        <dbReference type="ARBA" id="ARBA00022989"/>
    </source>
</evidence>
<evidence type="ECO:0000256" key="3">
    <source>
        <dbReference type="ARBA" id="ARBA00022448"/>
    </source>
</evidence>
<keyword evidence="8 11" id="KW-0406">Ion transport</keyword>
<evidence type="ECO:0000256" key="1">
    <source>
        <dbReference type="ARBA" id="ARBA00004141"/>
    </source>
</evidence>
<evidence type="ECO:0000256" key="9">
    <source>
        <dbReference type="ARBA" id="ARBA00023136"/>
    </source>
</evidence>
<keyword evidence="7 11" id="KW-1133">Transmembrane helix</keyword>
<dbReference type="SUPFAM" id="SSF90112">
    <property type="entry name" value="Neurotransmitter-gated ion-channel transmembrane pore"/>
    <property type="match status" value="1"/>
</dbReference>
<dbReference type="NCBIfam" id="TIGR00860">
    <property type="entry name" value="LIC"/>
    <property type="match status" value="1"/>
</dbReference>
<evidence type="ECO:0000313" key="15">
    <source>
        <dbReference type="Proteomes" id="UP001209878"/>
    </source>
</evidence>
<dbReference type="Gene3D" id="1.20.58.390">
    <property type="entry name" value="Neurotransmitter-gated ion-channel transmembrane domain"/>
    <property type="match status" value="1"/>
</dbReference>
<reference evidence="14" key="1">
    <citation type="journal article" date="2023" name="Mol. Biol. Evol.">
        <title>Third-Generation Sequencing Reveals the Adaptive Role of the Epigenome in Three Deep-Sea Polychaetes.</title>
        <authorList>
            <person name="Perez M."/>
            <person name="Aroh O."/>
            <person name="Sun Y."/>
            <person name="Lan Y."/>
            <person name="Juniper S.K."/>
            <person name="Young C.R."/>
            <person name="Angers B."/>
            <person name="Qian P.Y."/>
        </authorList>
    </citation>
    <scope>NUCLEOTIDE SEQUENCE</scope>
    <source>
        <strain evidence="14">R07B-5</strain>
    </source>
</reference>
<name>A0AAD9NBU9_RIDPI</name>
<dbReference type="PRINTS" id="PR00252">
    <property type="entry name" value="NRIONCHANNEL"/>
</dbReference>
<keyword evidence="9 11" id="KW-0472">Membrane</keyword>
<evidence type="ECO:0000259" key="12">
    <source>
        <dbReference type="Pfam" id="PF02931"/>
    </source>
</evidence>
<dbReference type="Proteomes" id="UP001209878">
    <property type="component" value="Unassembled WGS sequence"/>
</dbReference>
<dbReference type="Gene3D" id="2.70.170.10">
    <property type="entry name" value="Neurotransmitter-gated ion-channel ligand-binding domain"/>
    <property type="match status" value="1"/>
</dbReference>
<dbReference type="CDD" id="cd19049">
    <property type="entry name" value="LGIC_TM_anion"/>
    <property type="match status" value="1"/>
</dbReference>
<comment type="subcellular location">
    <subcellularLocation>
        <location evidence="2">Cell membrane</location>
    </subcellularLocation>
    <subcellularLocation>
        <location evidence="1">Membrane</location>
        <topology evidence="1">Multi-pass membrane protein</topology>
    </subcellularLocation>
</comment>
<dbReference type="SUPFAM" id="SSF63712">
    <property type="entry name" value="Nicotinic receptor ligand binding domain-like"/>
    <property type="match status" value="1"/>
</dbReference>
<dbReference type="InterPro" id="IPR038050">
    <property type="entry name" value="Neuro_actylchol_rec"/>
</dbReference>
<feature type="transmembrane region" description="Helical" evidence="11">
    <location>
        <begin position="277"/>
        <end position="299"/>
    </location>
</feature>
<evidence type="ECO:0000256" key="10">
    <source>
        <dbReference type="ARBA" id="ARBA00023303"/>
    </source>
</evidence>
<feature type="transmembrane region" description="Helical" evidence="11">
    <location>
        <begin position="370"/>
        <end position="388"/>
    </location>
</feature>
<accession>A0AAD9NBU9</accession>
<feature type="transmembrane region" description="Helical" evidence="11">
    <location>
        <begin position="212"/>
        <end position="236"/>
    </location>
</feature>
<evidence type="ECO:0000259" key="13">
    <source>
        <dbReference type="Pfam" id="PF02932"/>
    </source>
</evidence>
<evidence type="ECO:0000256" key="2">
    <source>
        <dbReference type="ARBA" id="ARBA00004236"/>
    </source>
</evidence>